<comment type="caution">
    <text evidence="2">The sequence shown here is derived from an EMBL/GenBank/DDBJ whole genome shotgun (WGS) entry which is preliminary data.</text>
</comment>
<evidence type="ECO:0000256" key="1">
    <source>
        <dbReference type="SAM" id="SignalP"/>
    </source>
</evidence>
<dbReference type="Proteomes" id="UP000484381">
    <property type="component" value="Unassembled WGS sequence"/>
</dbReference>
<feature type="signal peptide" evidence="1">
    <location>
        <begin position="1"/>
        <end position="24"/>
    </location>
</feature>
<organism evidence="2 3">
    <name type="scientific">Paraburkholderia franconis</name>
    <dbReference type="NCBI Taxonomy" id="2654983"/>
    <lineage>
        <taxon>Bacteria</taxon>
        <taxon>Pseudomonadati</taxon>
        <taxon>Pseudomonadota</taxon>
        <taxon>Betaproteobacteria</taxon>
        <taxon>Burkholderiales</taxon>
        <taxon>Burkholderiaceae</taxon>
        <taxon>Paraburkholderia</taxon>
    </lineage>
</organism>
<evidence type="ECO:0000313" key="3">
    <source>
        <dbReference type="Proteomes" id="UP000484381"/>
    </source>
</evidence>
<reference evidence="2 3" key="1">
    <citation type="submission" date="2019-10" db="EMBL/GenBank/DDBJ databases">
        <title>Paraburkholderia sp. isolated from nodules of Mimosa pudica from Brazilian Atlantic Forest soils.</title>
        <authorList>
            <person name="Paulitsch F."/>
            <person name="Hungria M."/>
            <person name="Dall'Agnol R."/>
        </authorList>
    </citation>
    <scope>NUCLEOTIDE SEQUENCE [LARGE SCALE GENOMIC DNA]</scope>
    <source>
        <strain evidence="2 3">CNPSo 3157</strain>
    </source>
</reference>
<dbReference type="AlphaFoldDB" id="A0A7X1N506"/>
<keyword evidence="3" id="KW-1185">Reference proteome</keyword>
<dbReference type="RefSeq" id="WP_152754848.1">
    <property type="nucleotide sequence ID" value="NZ_WHNP01000001.1"/>
</dbReference>
<keyword evidence="1" id="KW-0732">Signal</keyword>
<gene>
    <name evidence="2" type="ORF">GCT13_00620</name>
</gene>
<proteinExistence type="predicted"/>
<protein>
    <submittedName>
        <fullName evidence="2">Uncharacterized protein</fullName>
    </submittedName>
</protein>
<evidence type="ECO:0000313" key="2">
    <source>
        <dbReference type="EMBL" id="MPW15452.1"/>
    </source>
</evidence>
<dbReference type="EMBL" id="WHNP01000001">
    <property type="protein sequence ID" value="MPW15452.1"/>
    <property type="molecule type" value="Genomic_DNA"/>
</dbReference>
<sequence>MKRQRWLAHAAVLVCGMGAAAGHAADAVNIPLRASAQNAGQTGSVSLASQGSETSLLFIISGVSRTTTRPLRVYTFIYEGSCASHADKPAYSMNQTLRPVNDTPAGPWRFSRSAPIAYDRLVGGNYAFVVRAGPWDGGMDLFCGEIGTSSHALGM</sequence>
<feature type="chain" id="PRO_5030692989" evidence="1">
    <location>
        <begin position="25"/>
        <end position="155"/>
    </location>
</feature>
<accession>A0A7X1N506</accession>
<name>A0A7X1N506_9BURK</name>